<name>A0AAV4BSZ2_9GAST</name>
<feature type="domain" description="TTI1 C-terminal TPR" evidence="1">
    <location>
        <begin position="2"/>
        <end position="49"/>
    </location>
</feature>
<dbReference type="InterPro" id="IPR057567">
    <property type="entry name" value="TPR_TTI1_C"/>
</dbReference>
<comment type="caution">
    <text evidence="2">The sequence shown here is derived from an EMBL/GenBank/DDBJ whole genome shotgun (WGS) entry which is preliminary data.</text>
</comment>
<evidence type="ECO:0000259" key="1">
    <source>
        <dbReference type="Pfam" id="PF24181"/>
    </source>
</evidence>
<dbReference type="Pfam" id="PF24181">
    <property type="entry name" value="TPR_TTI1_C"/>
    <property type="match status" value="1"/>
</dbReference>
<protein>
    <submittedName>
        <fullName evidence="2">Histone-lysine N-methyltransferase SETMAR-like protein</fullName>
    </submittedName>
</protein>
<sequence length="105" mass="12021">MQLSLDRNHLDQVARLCVPYLSDSQPQALQQASLESFSQFVSLDADAMWLLLTYIYSPWCLETPGPEFVPVKLPTDAIKKNTFSSNISRIFQLHYSLEKLDTLKN</sequence>
<reference evidence="2 3" key="1">
    <citation type="journal article" date="2021" name="Elife">
        <title>Chloroplast acquisition without the gene transfer in kleptoplastic sea slugs, Plakobranchus ocellatus.</title>
        <authorList>
            <person name="Maeda T."/>
            <person name="Takahashi S."/>
            <person name="Yoshida T."/>
            <person name="Shimamura S."/>
            <person name="Takaki Y."/>
            <person name="Nagai Y."/>
            <person name="Toyoda A."/>
            <person name="Suzuki Y."/>
            <person name="Arimoto A."/>
            <person name="Ishii H."/>
            <person name="Satoh N."/>
            <person name="Nishiyama T."/>
            <person name="Hasebe M."/>
            <person name="Maruyama T."/>
            <person name="Minagawa J."/>
            <person name="Obokata J."/>
            <person name="Shigenobu S."/>
        </authorList>
    </citation>
    <scope>NUCLEOTIDE SEQUENCE [LARGE SCALE GENOMIC DNA]</scope>
</reference>
<accession>A0AAV4BSZ2</accession>
<dbReference type="AlphaFoldDB" id="A0AAV4BSZ2"/>
<evidence type="ECO:0000313" key="2">
    <source>
        <dbReference type="EMBL" id="GFO22215.1"/>
    </source>
</evidence>
<organism evidence="2 3">
    <name type="scientific">Plakobranchus ocellatus</name>
    <dbReference type="NCBI Taxonomy" id="259542"/>
    <lineage>
        <taxon>Eukaryota</taxon>
        <taxon>Metazoa</taxon>
        <taxon>Spiralia</taxon>
        <taxon>Lophotrochozoa</taxon>
        <taxon>Mollusca</taxon>
        <taxon>Gastropoda</taxon>
        <taxon>Heterobranchia</taxon>
        <taxon>Euthyneura</taxon>
        <taxon>Panpulmonata</taxon>
        <taxon>Sacoglossa</taxon>
        <taxon>Placobranchoidea</taxon>
        <taxon>Plakobranchidae</taxon>
        <taxon>Plakobranchus</taxon>
    </lineage>
</organism>
<gene>
    <name evidence="2" type="ORF">PoB_004872000</name>
</gene>
<dbReference type="Proteomes" id="UP000735302">
    <property type="component" value="Unassembled WGS sequence"/>
</dbReference>
<proteinExistence type="predicted"/>
<dbReference type="EMBL" id="BLXT01005342">
    <property type="protein sequence ID" value="GFO22215.1"/>
    <property type="molecule type" value="Genomic_DNA"/>
</dbReference>
<keyword evidence="3" id="KW-1185">Reference proteome</keyword>
<evidence type="ECO:0000313" key="3">
    <source>
        <dbReference type="Proteomes" id="UP000735302"/>
    </source>
</evidence>